<gene>
    <name evidence="2" type="ORF">JANAI62_31680</name>
</gene>
<comment type="caution">
    <text evidence="2">The sequence shown here is derived from an EMBL/GenBank/DDBJ whole genome shotgun (WGS) entry which is preliminary data.</text>
</comment>
<accession>A0ABQ4NQ55</accession>
<dbReference type="EMBL" id="BPFH01000006">
    <property type="protein sequence ID" value="GIT96545.1"/>
    <property type="molecule type" value="Genomic_DNA"/>
</dbReference>
<evidence type="ECO:0000259" key="1">
    <source>
        <dbReference type="Pfam" id="PF01755"/>
    </source>
</evidence>
<reference evidence="2 3" key="1">
    <citation type="submission" date="2021-05" db="EMBL/GenBank/DDBJ databases">
        <title>Bacteria Genome sequencing.</title>
        <authorList>
            <person name="Takabe Y."/>
            <person name="Nakajima Y."/>
            <person name="Suzuki S."/>
            <person name="Shiozaki T."/>
        </authorList>
    </citation>
    <scope>NUCLEOTIDE SEQUENCE [LARGE SCALE GENOMIC DNA]</scope>
    <source>
        <strain evidence="2 3">AI_62</strain>
    </source>
</reference>
<feature type="domain" description="Glycosyl transferase family 25" evidence="1">
    <location>
        <begin position="8"/>
        <end position="113"/>
    </location>
</feature>
<protein>
    <recommendedName>
        <fullName evidence="1">Glycosyl transferase family 25 domain-containing protein</fullName>
    </recommendedName>
</protein>
<dbReference type="RefSeq" id="WP_220750038.1">
    <property type="nucleotide sequence ID" value="NZ_BPFH01000006.1"/>
</dbReference>
<proteinExistence type="predicted"/>
<evidence type="ECO:0000313" key="2">
    <source>
        <dbReference type="EMBL" id="GIT96545.1"/>
    </source>
</evidence>
<organism evidence="2 3">
    <name type="scientific">Jannaschia pagri</name>
    <dbReference type="NCBI Taxonomy" id="2829797"/>
    <lineage>
        <taxon>Bacteria</taxon>
        <taxon>Pseudomonadati</taxon>
        <taxon>Pseudomonadota</taxon>
        <taxon>Alphaproteobacteria</taxon>
        <taxon>Rhodobacterales</taxon>
        <taxon>Roseobacteraceae</taxon>
        <taxon>Jannaschia</taxon>
    </lineage>
</organism>
<keyword evidence="3" id="KW-1185">Reference proteome</keyword>
<dbReference type="Pfam" id="PF01755">
    <property type="entry name" value="Glyco_transf_25"/>
    <property type="match status" value="1"/>
</dbReference>
<dbReference type="CDD" id="cd06532">
    <property type="entry name" value="Glyco_transf_25"/>
    <property type="match status" value="1"/>
</dbReference>
<name>A0ABQ4NQ55_9RHOB</name>
<evidence type="ECO:0000313" key="3">
    <source>
        <dbReference type="Proteomes" id="UP000786693"/>
    </source>
</evidence>
<sequence length="245" mass="26564">MTTRIDGALIIHLPRATARAAQVRQLQQQLPVPTTVLEAVDGRTAGPEILAAYDPAGGALRPAYPFGLQPSEIACFLSHRAAWSHILEARWEAAVILEDDAGLEPEIFAQALALAQAHPGDGLIQLQTRAQPEADVIAREGAVTLTEPALSPLRTTAAVVTRQAATGLLAATETFDRPIDVMLQMHWVTGVRARVIWPSGVQEVSDAVGGTTIQKKNRGMWDRVNREIRRPLFRAAMARRARAGR</sequence>
<dbReference type="Proteomes" id="UP000786693">
    <property type="component" value="Unassembled WGS sequence"/>
</dbReference>
<dbReference type="InterPro" id="IPR002654">
    <property type="entry name" value="Glyco_trans_25"/>
</dbReference>